<gene>
    <name evidence="2" type="ORF">ES692_15200</name>
</gene>
<keyword evidence="1" id="KW-0812">Transmembrane</keyword>
<reference evidence="2 3" key="1">
    <citation type="submission" date="2019-08" db="EMBL/GenBank/DDBJ databases">
        <title>Genome of Psychroserpens burtonensis ACAM 167.</title>
        <authorList>
            <person name="Bowman J.P."/>
        </authorList>
    </citation>
    <scope>NUCLEOTIDE SEQUENCE [LARGE SCALE GENOMIC DNA]</scope>
    <source>
        <strain evidence="2 3">ACAM 167</strain>
    </source>
</reference>
<dbReference type="EMBL" id="VOSB01000024">
    <property type="protein sequence ID" value="TXE15839.1"/>
    <property type="molecule type" value="Genomic_DNA"/>
</dbReference>
<dbReference type="PROSITE" id="PS51257">
    <property type="entry name" value="PROKAR_LIPOPROTEIN"/>
    <property type="match status" value="1"/>
</dbReference>
<organism evidence="2 3">
    <name type="scientific">Psychroserpens burtonensis</name>
    <dbReference type="NCBI Taxonomy" id="49278"/>
    <lineage>
        <taxon>Bacteria</taxon>
        <taxon>Pseudomonadati</taxon>
        <taxon>Bacteroidota</taxon>
        <taxon>Flavobacteriia</taxon>
        <taxon>Flavobacteriales</taxon>
        <taxon>Flavobacteriaceae</taxon>
        <taxon>Psychroserpens</taxon>
    </lineage>
</organism>
<name>A0A5C7B3G9_9FLAO</name>
<dbReference type="STRING" id="1123037.GCA_000425305_00307"/>
<feature type="transmembrane region" description="Helical" evidence="1">
    <location>
        <begin position="74"/>
        <end position="96"/>
    </location>
</feature>
<keyword evidence="1" id="KW-1133">Transmembrane helix</keyword>
<dbReference type="AlphaFoldDB" id="A0A5C7B3G9"/>
<comment type="caution">
    <text evidence="2">The sequence shown here is derived from an EMBL/GenBank/DDBJ whole genome shotgun (WGS) entry which is preliminary data.</text>
</comment>
<evidence type="ECO:0000313" key="2">
    <source>
        <dbReference type="EMBL" id="TXE15839.1"/>
    </source>
</evidence>
<keyword evidence="1" id="KW-0472">Membrane</keyword>
<protein>
    <recommendedName>
        <fullName evidence="4">DUF4190 domain-containing protein</fullName>
    </recommendedName>
</protein>
<proteinExistence type="predicted"/>
<dbReference type="NCBIfam" id="NF040945">
    <property type="entry name" value="CCC_membrane"/>
    <property type="match status" value="1"/>
</dbReference>
<evidence type="ECO:0008006" key="4">
    <source>
        <dbReference type="Google" id="ProtNLM"/>
    </source>
</evidence>
<sequence length="161" mass="17951">MMHNKLPADPTAMILGIIALVISFAGCCCGIFAFIPIIISIIGLVMANKSLRIYQINPSIYEPQSKSNVSTAKVLNIIALVVSSLVTLFYIAYFIIYGALISTAILEGIEMQNNPDDFNYEWENDSIYKDTDASEREEDSMRVDSINMEELIKIEIDSLNN</sequence>
<dbReference type="Proteomes" id="UP000321938">
    <property type="component" value="Unassembled WGS sequence"/>
</dbReference>
<dbReference type="OrthoDB" id="1367217at2"/>
<feature type="transmembrane region" description="Helical" evidence="1">
    <location>
        <begin position="12"/>
        <end position="45"/>
    </location>
</feature>
<evidence type="ECO:0000256" key="1">
    <source>
        <dbReference type="SAM" id="Phobius"/>
    </source>
</evidence>
<accession>A0A5C7B3G9</accession>
<keyword evidence="3" id="KW-1185">Reference proteome</keyword>
<evidence type="ECO:0000313" key="3">
    <source>
        <dbReference type="Proteomes" id="UP000321938"/>
    </source>
</evidence>